<dbReference type="EMBL" id="JBGBDC010000001">
    <property type="protein sequence ID" value="MEY2249557.1"/>
    <property type="molecule type" value="Genomic_DNA"/>
</dbReference>
<dbReference type="NCBIfam" id="TIGR04393">
    <property type="entry name" value="rpt_T5SS_PEPC"/>
    <property type="match status" value="2"/>
</dbReference>
<feature type="signal peptide" evidence="2">
    <location>
        <begin position="1"/>
        <end position="36"/>
    </location>
</feature>
<dbReference type="Pfam" id="PF18203">
    <property type="entry name" value="IPTL-CTERM"/>
    <property type="match status" value="1"/>
</dbReference>
<dbReference type="Proteomes" id="UP001562178">
    <property type="component" value="Unassembled WGS sequence"/>
</dbReference>
<feature type="domain" description="IPTL-CTERM protein sorting" evidence="3">
    <location>
        <begin position="660"/>
        <end position="685"/>
    </location>
</feature>
<dbReference type="InterPro" id="IPR006315">
    <property type="entry name" value="OM_autotransptr_brl_dom"/>
</dbReference>
<organism evidence="5 6">
    <name type="scientific">Comamonas sediminis</name>
    <dbReference type="NCBI Taxonomy" id="1783360"/>
    <lineage>
        <taxon>Bacteria</taxon>
        <taxon>Pseudomonadati</taxon>
        <taxon>Pseudomonadota</taxon>
        <taxon>Betaproteobacteria</taxon>
        <taxon>Burkholderiales</taxon>
        <taxon>Comamonadaceae</taxon>
        <taxon>Comamonas</taxon>
    </lineage>
</organism>
<sequence length="692" mass="70041">MFYYHLEIKINMKTPLLSHSAAAALIFCWMAGAVHAQSITLTGDTMPSGNLGADYAGTTILVGNTDMGTLDVLNGGSLFNSEAGILGAAAGALGTATVSGGSIWGPHQLVVGQNGTGVLNISSGSRLNANDIYIALEAGSVGTMTVDGAGTNVELPPDIERGLLIANNQGSGTLKVLNGARLLARNSIHTATGTPGSNASIQIDGPNSFIQVMNECNLGMTGMSTIEITHGGRLECRQTQMGFGSISLSGTDSRLNVLTNSLSIGTAEPQSNATLTIGEGSSVLVHAGIRLPSVSGNINATSVGTLNIEGSANPGTLEAGIFFGENGLGVVNINHTNATGDYRLLASMAGRGTVNVTAGGITTLANHHAYRGNTNIHAGVLRAGIERSLSGNSDFAVAGSGTLDTHTFDATVNSLTNAGTVTMLAGGTSSLLTVQGNYIGGGGVIAMNTVLGADDSATQALVVNGDTSGTTTLNIHNAGGVGAPTSGDGILVVEVAGASNGVFSLPAPGYLDVGTVRYFLAKSGNHWYLQTRSREGVPAPQASVTCTPTELLDSDHQVATCTVTLSAPLDTDLPINLNLPDESPRYTSTCASPLVIAANTTAASCSITAVANITPNDGDVTAQLSVAPPSVPDAYVVSGAPAQIVIKDATIQRPNGKRPAIPTLSSFGLVAMALLLGVIGLGRSRKLRSKQS</sequence>
<dbReference type="NCBIfam" id="TIGR01414">
    <property type="entry name" value="autotrans_barl"/>
    <property type="match status" value="1"/>
</dbReference>
<keyword evidence="1" id="KW-0472">Membrane</keyword>
<dbReference type="InterPro" id="IPR043990">
    <property type="entry name" value="AC_1"/>
</dbReference>
<evidence type="ECO:0000313" key="5">
    <source>
        <dbReference type="EMBL" id="MEY2249557.1"/>
    </source>
</evidence>
<keyword evidence="2" id="KW-0732">Signal</keyword>
<dbReference type="PANTHER" id="PTHR35037">
    <property type="entry name" value="C-TERMINAL REGION OF AIDA-LIKE PROTEIN"/>
    <property type="match status" value="1"/>
</dbReference>
<proteinExistence type="predicted"/>
<protein>
    <submittedName>
        <fullName evidence="5">Autotransporter outer membrane beta-barrel domain-containing protein</fullName>
    </submittedName>
</protein>
<accession>A0ABV4AWA6</accession>
<keyword evidence="1" id="KW-1133">Transmembrane helix</keyword>
<evidence type="ECO:0000259" key="4">
    <source>
        <dbReference type="Pfam" id="PF18883"/>
    </source>
</evidence>
<evidence type="ECO:0000256" key="2">
    <source>
        <dbReference type="SAM" id="SignalP"/>
    </source>
</evidence>
<dbReference type="Gene3D" id="2.160.20.20">
    <property type="match status" value="1"/>
</dbReference>
<keyword evidence="6" id="KW-1185">Reference proteome</keyword>
<evidence type="ECO:0000256" key="1">
    <source>
        <dbReference type="SAM" id="Phobius"/>
    </source>
</evidence>
<reference evidence="5 6" key="1">
    <citation type="journal article" date="2016" name="Int. J. Syst. Evol. Microbiol.">
        <title>Description of Comamonas sediminis sp. nov., isolated from lagoon sediments.</title>
        <authorList>
            <person name="Subhash Y."/>
            <person name="Bang J.J."/>
            <person name="You T.H."/>
            <person name="Lee S.S."/>
        </authorList>
    </citation>
    <scope>NUCLEOTIDE SEQUENCE [LARGE SCALE GENOMIC DNA]</scope>
    <source>
        <strain evidence="5 6">JCM 31169</strain>
    </source>
</reference>
<feature type="domain" description="Autochaperone" evidence="4">
    <location>
        <begin position="412"/>
        <end position="519"/>
    </location>
</feature>
<dbReference type="InterPro" id="IPR030895">
    <property type="entry name" value="T5SS_PEPC_rpt"/>
</dbReference>
<gene>
    <name evidence="5" type="ORF">AB7A72_00940</name>
</gene>
<dbReference type="InterPro" id="IPR026442">
    <property type="entry name" value="IPTL_CTERM"/>
</dbReference>
<dbReference type="InterPro" id="IPR051551">
    <property type="entry name" value="Autotransporter_adhesion"/>
</dbReference>
<dbReference type="PANTHER" id="PTHR35037:SF3">
    <property type="entry name" value="C-TERMINAL REGION OF AIDA-LIKE PROTEIN"/>
    <property type="match status" value="1"/>
</dbReference>
<dbReference type="CDD" id="cd01344">
    <property type="entry name" value="PL2_Passenger_AT"/>
    <property type="match status" value="1"/>
</dbReference>
<evidence type="ECO:0000259" key="3">
    <source>
        <dbReference type="Pfam" id="PF18203"/>
    </source>
</evidence>
<feature type="chain" id="PRO_5046672017" evidence="2">
    <location>
        <begin position="37"/>
        <end position="692"/>
    </location>
</feature>
<dbReference type="InterPro" id="IPR011050">
    <property type="entry name" value="Pectin_lyase_fold/virulence"/>
</dbReference>
<name>A0ABV4AWA6_9BURK</name>
<comment type="caution">
    <text evidence="5">The sequence shown here is derived from an EMBL/GenBank/DDBJ whole genome shotgun (WGS) entry which is preliminary data.</text>
</comment>
<feature type="transmembrane region" description="Helical" evidence="1">
    <location>
        <begin position="660"/>
        <end position="682"/>
    </location>
</feature>
<dbReference type="RefSeq" id="WP_369458732.1">
    <property type="nucleotide sequence ID" value="NZ_JBGBDC010000001.1"/>
</dbReference>
<dbReference type="InterPro" id="IPR012332">
    <property type="entry name" value="Autotransporter_pectin_lyase_C"/>
</dbReference>
<keyword evidence="1" id="KW-0812">Transmembrane</keyword>
<dbReference type="SUPFAM" id="SSF51126">
    <property type="entry name" value="Pectin lyase-like"/>
    <property type="match status" value="1"/>
</dbReference>
<dbReference type="Pfam" id="PF18883">
    <property type="entry name" value="AC_1"/>
    <property type="match status" value="1"/>
</dbReference>
<evidence type="ECO:0000313" key="6">
    <source>
        <dbReference type="Proteomes" id="UP001562178"/>
    </source>
</evidence>